<dbReference type="GO" id="GO:0050660">
    <property type="term" value="F:flavin adenine dinucleotide binding"/>
    <property type="evidence" value="ECO:0007669"/>
    <property type="project" value="UniProtKB-UniRule"/>
</dbReference>
<evidence type="ECO:0000256" key="3">
    <source>
        <dbReference type="ARBA" id="ARBA00022603"/>
    </source>
</evidence>
<dbReference type="NCBIfam" id="NF003739">
    <property type="entry name" value="PRK05335.1"/>
    <property type="match status" value="1"/>
</dbReference>
<evidence type="ECO:0000256" key="8">
    <source>
        <dbReference type="ARBA" id="ARBA00022857"/>
    </source>
</evidence>
<feature type="binding site" evidence="10">
    <location>
        <begin position="9"/>
        <end position="14"/>
    </location>
    <ligand>
        <name>FAD</name>
        <dbReference type="ChEBI" id="CHEBI:57692"/>
    </ligand>
</feature>
<dbReference type="NCBIfam" id="TIGR00137">
    <property type="entry name" value="gid_trmFO"/>
    <property type="match status" value="1"/>
</dbReference>
<evidence type="ECO:0000313" key="12">
    <source>
        <dbReference type="EMBL" id="VXB42844.1"/>
    </source>
</evidence>
<evidence type="ECO:0000256" key="4">
    <source>
        <dbReference type="ARBA" id="ARBA00022630"/>
    </source>
</evidence>
<accession>A0A653QJD4</accession>
<evidence type="ECO:0000256" key="10">
    <source>
        <dbReference type="HAMAP-Rule" id="MF_01037"/>
    </source>
</evidence>
<organism evidence="12 13">
    <name type="scientific">Bacillus altitudinis</name>
    <dbReference type="NCBI Taxonomy" id="293387"/>
    <lineage>
        <taxon>Bacteria</taxon>
        <taxon>Bacillati</taxon>
        <taxon>Bacillota</taxon>
        <taxon>Bacilli</taxon>
        <taxon>Bacillales</taxon>
        <taxon>Bacillaceae</taxon>
        <taxon>Bacillus</taxon>
    </lineage>
</organism>
<dbReference type="InterPro" id="IPR036188">
    <property type="entry name" value="FAD/NAD-bd_sf"/>
</dbReference>
<reference evidence="12 13" key="1">
    <citation type="submission" date="2019-10" db="EMBL/GenBank/DDBJ databases">
        <authorList>
            <person name="Karimi E."/>
        </authorList>
    </citation>
    <scope>NUCLEOTIDE SEQUENCE [LARGE SCALE GENOMIC DNA]</scope>
    <source>
        <strain evidence="12">Bacillus sp. 348</strain>
    </source>
</reference>
<dbReference type="PANTHER" id="PTHR11806:SF2">
    <property type="entry name" value="METHYLENETETRAHYDROFOLATE--TRNA-(URACIL-5-)-METHYLTRANSFERASE TRMFO"/>
    <property type="match status" value="1"/>
</dbReference>
<evidence type="ECO:0000256" key="7">
    <source>
        <dbReference type="ARBA" id="ARBA00022827"/>
    </source>
</evidence>
<proteinExistence type="inferred from homology"/>
<dbReference type="SUPFAM" id="SSF51905">
    <property type="entry name" value="FAD/NAD(P)-binding domain"/>
    <property type="match status" value="1"/>
</dbReference>
<evidence type="ECO:0000256" key="2">
    <source>
        <dbReference type="ARBA" id="ARBA00022490"/>
    </source>
</evidence>
<dbReference type="GO" id="GO:0030488">
    <property type="term" value="P:tRNA methylation"/>
    <property type="evidence" value="ECO:0007669"/>
    <property type="project" value="TreeGrafter"/>
</dbReference>
<dbReference type="PANTHER" id="PTHR11806">
    <property type="entry name" value="GLUCOSE INHIBITED DIVISION PROTEIN A"/>
    <property type="match status" value="1"/>
</dbReference>
<dbReference type="InterPro" id="IPR040131">
    <property type="entry name" value="MnmG_N"/>
</dbReference>
<dbReference type="EMBL" id="CABWLH010000009">
    <property type="protein sequence ID" value="VXB42844.1"/>
    <property type="molecule type" value="Genomic_DNA"/>
</dbReference>
<dbReference type="GO" id="GO:0047151">
    <property type="term" value="F:tRNA (uracil(54)-C5)-methyltransferase activity, 5,10-methylenetetrahydrofolate-dependent"/>
    <property type="evidence" value="ECO:0007669"/>
    <property type="project" value="UniProtKB-UniRule"/>
</dbReference>
<dbReference type="RefSeq" id="WP_159159620.1">
    <property type="nucleotide sequence ID" value="NZ_CASCJR010000089.1"/>
</dbReference>
<keyword evidence="4 10" id="KW-0285">Flavoprotein</keyword>
<dbReference type="Gene3D" id="3.50.50.60">
    <property type="entry name" value="FAD/NAD(P)-binding domain"/>
    <property type="match status" value="2"/>
</dbReference>
<dbReference type="FunFam" id="3.50.50.60:FF:000040">
    <property type="entry name" value="Methylenetetrahydrofolate--tRNA-(uracil-5-)-methyltransferase TrmFO"/>
    <property type="match status" value="1"/>
</dbReference>
<evidence type="ECO:0000256" key="9">
    <source>
        <dbReference type="ARBA" id="ARBA00023027"/>
    </source>
</evidence>
<evidence type="ECO:0000313" key="13">
    <source>
        <dbReference type="Proteomes" id="UP000433089"/>
    </source>
</evidence>
<keyword evidence="5 10" id="KW-0808">Transferase</keyword>
<evidence type="ECO:0000256" key="1">
    <source>
        <dbReference type="ARBA" id="ARBA00001974"/>
    </source>
</evidence>
<dbReference type="InterPro" id="IPR020595">
    <property type="entry name" value="MnmG-rel_CS"/>
</dbReference>
<protein>
    <recommendedName>
        <fullName evidence="10">Methylenetetrahydrofolate--tRNA-(uracil-5-)-methyltransferase TrmFO</fullName>
        <ecNumber evidence="10">2.1.1.74</ecNumber>
    </recommendedName>
    <alternativeName>
        <fullName evidence="10">Folate-dependent tRNA (uracil-5-)-methyltransferase</fullName>
    </alternativeName>
    <alternativeName>
        <fullName evidence="10">Folate-dependent tRNA(M-5-U54)-methyltransferase</fullName>
    </alternativeName>
</protein>
<comment type="cofactor">
    <cofactor evidence="1 10">
        <name>FAD</name>
        <dbReference type="ChEBI" id="CHEBI:57692"/>
    </cofactor>
</comment>
<comment type="function">
    <text evidence="10">Catalyzes the folate-dependent formation of 5-methyl-uridine at position 54 (M-5-U54) in all tRNAs.</text>
</comment>
<dbReference type="FunFam" id="3.50.50.60:FF:000035">
    <property type="entry name" value="Methylenetetrahydrofolate--tRNA-(uracil-5-)-methyltransferase TrmFO"/>
    <property type="match status" value="1"/>
</dbReference>
<comment type="catalytic activity">
    <reaction evidence="10">
        <text>uridine(54) in tRNA + (6R)-5,10-methylene-5,6,7,8-tetrahydrofolate + NADH + H(+) = 5-methyluridine(54) in tRNA + (6S)-5,6,7,8-tetrahydrofolate + NAD(+)</text>
        <dbReference type="Rhea" id="RHEA:16873"/>
        <dbReference type="Rhea" id="RHEA-COMP:10167"/>
        <dbReference type="Rhea" id="RHEA-COMP:10193"/>
        <dbReference type="ChEBI" id="CHEBI:15378"/>
        <dbReference type="ChEBI" id="CHEBI:15636"/>
        <dbReference type="ChEBI" id="CHEBI:57453"/>
        <dbReference type="ChEBI" id="CHEBI:57540"/>
        <dbReference type="ChEBI" id="CHEBI:57945"/>
        <dbReference type="ChEBI" id="CHEBI:65315"/>
        <dbReference type="ChEBI" id="CHEBI:74447"/>
        <dbReference type="EC" id="2.1.1.74"/>
    </reaction>
</comment>
<keyword evidence="2 10" id="KW-0963">Cytoplasm</keyword>
<comment type="similarity">
    <text evidence="10">Belongs to the MnmG family. TrmFO subfamily.</text>
</comment>
<evidence type="ECO:0000259" key="11">
    <source>
        <dbReference type="Pfam" id="PF01134"/>
    </source>
</evidence>
<evidence type="ECO:0000256" key="5">
    <source>
        <dbReference type="ARBA" id="ARBA00022679"/>
    </source>
</evidence>
<gene>
    <name evidence="10 12" type="primary">trmFO</name>
    <name evidence="12" type="ORF">BACI348_40716</name>
</gene>
<dbReference type="InterPro" id="IPR002218">
    <property type="entry name" value="MnmG-rel"/>
</dbReference>
<keyword evidence="8 10" id="KW-0521">NADP</keyword>
<feature type="domain" description="MnmG N-terminal" evidence="11">
    <location>
        <begin position="5"/>
        <end position="367"/>
    </location>
</feature>
<dbReference type="InterPro" id="IPR004417">
    <property type="entry name" value="TrmFO"/>
</dbReference>
<dbReference type="Pfam" id="PF01134">
    <property type="entry name" value="GIDA"/>
    <property type="match status" value="1"/>
</dbReference>
<dbReference type="AlphaFoldDB" id="A0A653QJD4"/>
<sequence length="434" mass="48164">MSQFVNVIGAGLAGSEAAWQIAKRGIKVHLYEMRPVKQTPAHHTDKFAELVCSNSLRANALTNAVGVLKEEMRHLDSAIIAAADESSVPAGGALAVDRHEFAANVTDRVKNHPNVTVFQEEVQSIPEGPTIIATGPLTSEALSKELKSLTGEEYLYFYDAAAPILEKDSIDMDKVYLKSRYDKGEAAYLNCPMTEEEFDRFYEALISAETVPLKEFEKEIFFEGCMPIEVMAKRGKKTMLFGPMKPVGLEDPKTGKRPYAVVQLRQDDAAGTLYNIVGFQTHLKWGDQKEVFRLIPGLEEAEIVRYGVMHRNTFINSPSLLKPTYQFKNRDDLFFAGQMTGVEGYVESAASGLVAGINAARFVKGEELVTLPEETAIGSMAYYITSTNKKSFQPMNANFGLLKDLGVRIKNKQERYAEYAKRAIETIQTISTSL</sequence>
<dbReference type="EC" id="2.1.1.74" evidence="10"/>
<comment type="catalytic activity">
    <reaction evidence="10">
        <text>uridine(54) in tRNA + (6R)-5,10-methylene-5,6,7,8-tetrahydrofolate + NADPH + H(+) = 5-methyluridine(54) in tRNA + (6S)-5,6,7,8-tetrahydrofolate + NADP(+)</text>
        <dbReference type="Rhea" id="RHEA:62372"/>
        <dbReference type="Rhea" id="RHEA-COMP:10167"/>
        <dbReference type="Rhea" id="RHEA-COMP:10193"/>
        <dbReference type="ChEBI" id="CHEBI:15378"/>
        <dbReference type="ChEBI" id="CHEBI:15636"/>
        <dbReference type="ChEBI" id="CHEBI:57453"/>
        <dbReference type="ChEBI" id="CHEBI:57783"/>
        <dbReference type="ChEBI" id="CHEBI:58349"/>
        <dbReference type="ChEBI" id="CHEBI:65315"/>
        <dbReference type="ChEBI" id="CHEBI:74447"/>
        <dbReference type="EC" id="2.1.1.74"/>
    </reaction>
</comment>
<keyword evidence="3 10" id="KW-0489">Methyltransferase</keyword>
<name>A0A653QJD4_BACAB</name>
<keyword evidence="6 10" id="KW-0819">tRNA processing</keyword>
<dbReference type="PROSITE" id="PS01281">
    <property type="entry name" value="GIDA_2"/>
    <property type="match status" value="1"/>
</dbReference>
<dbReference type="Proteomes" id="UP000433089">
    <property type="component" value="Unassembled WGS sequence"/>
</dbReference>
<dbReference type="GO" id="GO:0005829">
    <property type="term" value="C:cytosol"/>
    <property type="evidence" value="ECO:0007669"/>
    <property type="project" value="TreeGrafter"/>
</dbReference>
<dbReference type="HAMAP" id="MF_01037">
    <property type="entry name" value="TrmFO"/>
    <property type="match status" value="1"/>
</dbReference>
<comment type="subcellular location">
    <subcellularLocation>
        <location evidence="10">Cytoplasm</location>
    </subcellularLocation>
</comment>
<evidence type="ECO:0000256" key="6">
    <source>
        <dbReference type="ARBA" id="ARBA00022694"/>
    </source>
</evidence>
<keyword evidence="9 10" id="KW-0520">NAD</keyword>
<keyword evidence="7 10" id="KW-0274">FAD</keyword>
<dbReference type="GO" id="GO:0002098">
    <property type="term" value="P:tRNA wobble uridine modification"/>
    <property type="evidence" value="ECO:0007669"/>
    <property type="project" value="TreeGrafter"/>
</dbReference>